<dbReference type="AlphaFoldDB" id="A0A9D1NHS6"/>
<keyword evidence="5 12" id="KW-0235">DNA replication</keyword>
<dbReference type="InterPro" id="IPR006295">
    <property type="entry name" value="DNA_primase_DnaG"/>
</dbReference>
<dbReference type="InterPro" id="IPR036977">
    <property type="entry name" value="DNA_primase_Znf_CHC2"/>
</dbReference>
<reference evidence="17" key="1">
    <citation type="submission" date="2020-10" db="EMBL/GenBank/DDBJ databases">
        <authorList>
            <person name="Gilroy R."/>
        </authorList>
    </citation>
    <scope>NUCLEOTIDE SEQUENCE</scope>
    <source>
        <strain evidence="17">4920</strain>
    </source>
</reference>
<comment type="subunit">
    <text evidence="12">Monomer. Interacts with DnaB.</text>
</comment>
<dbReference type="Pfam" id="PF01807">
    <property type="entry name" value="Zn_ribbon_DnaG"/>
    <property type="match status" value="1"/>
</dbReference>
<comment type="domain">
    <text evidence="12">Contains an N-terminal zinc-binding domain, a central core domain that contains the primase activity, and a C-terminal DnaB-binding domain.</text>
</comment>
<dbReference type="SMART" id="SM00493">
    <property type="entry name" value="TOPRIM"/>
    <property type="match status" value="1"/>
</dbReference>
<dbReference type="InterPro" id="IPR034151">
    <property type="entry name" value="TOPRIM_DnaG_bac"/>
</dbReference>
<dbReference type="Pfam" id="PF08275">
    <property type="entry name" value="DNAG_N"/>
    <property type="match status" value="1"/>
</dbReference>
<dbReference type="Pfam" id="PF13155">
    <property type="entry name" value="Toprim_2"/>
    <property type="match status" value="1"/>
</dbReference>
<evidence type="ECO:0000256" key="9">
    <source>
        <dbReference type="ARBA" id="ARBA00022842"/>
    </source>
</evidence>
<evidence type="ECO:0000256" key="11">
    <source>
        <dbReference type="ARBA" id="ARBA00023163"/>
    </source>
</evidence>
<dbReference type="NCBIfam" id="TIGR01391">
    <property type="entry name" value="dnaG"/>
    <property type="match status" value="1"/>
</dbReference>
<dbReference type="FunFam" id="3.90.580.10:FF:000001">
    <property type="entry name" value="DNA primase"/>
    <property type="match status" value="1"/>
</dbReference>
<dbReference type="EMBL" id="DVOF01000175">
    <property type="protein sequence ID" value="HIV03111.1"/>
    <property type="molecule type" value="Genomic_DNA"/>
</dbReference>
<dbReference type="Proteomes" id="UP000886743">
    <property type="component" value="Unassembled WGS sequence"/>
</dbReference>
<keyword evidence="4 12" id="KW-0548">Nucleotidyltransferase</keyword>
<dbReference type="InterPro" id="IPR037068">
    <property type="entry name" value="DNA_primase_core_N_sf"/>
</dbReference>
<comment type="catalytic activity">
    <reaction evidence="12">
        <text>ssDNA + n NTP = ssDNA/pppN(pN)n-1 hybrid + (n-1) diphosphate.</text>
        <dbReference type="EC" id="2.7.7.101"/>
    </reaction>
</comment>
<feature type="region of interest" description="Disordered" evidence="15">
    <location>
        <begin position="446"/>
        <end position="468"/>
    </location>
</feature>
<feature type="zinc finger region" description="CHC2-type" evidence="12 14">
    <location>
        <begin position="38"/>
        <end position="62"/>
    </location>
</feature>
<dbReference type="GO" id="GO:1990077">
    <property type="term" value="C:primosome complex"/>
    <property type="evidence" value="ECO:0007669"/>
    <property type="project" value="UniProtKB-KW"/>
</dbReference>
<evidence type="ECO:0000256" key="7">
    <source>
        <dbReference type="ARBA" id="ARBA00022771"/>
    </source>
</evidence>
<dbReference type="SUPFAM" id="SSF56731">
    <property type="entry name" value="DNA primase core"/>
    <property type="match status" value="1"/>
</dbReference>
<reference evidence="17" key="2">
    <citation type="journal article" date="2021" name="PeerJ">
        <title>Extensive microbial diversity within the chicken gut microbiome revealed by metagenomics and culture.</title>
        <authorList>
            <person name="Gilroy R."/>
            <person name="Ravi A."/>
            <person name="Getino M."/>
            <person name="Pursley I."/>
            <person name="Horton D.L."/>
            <person name="Alikhan N.F."/>
            <person name="Baker D."/>
            <person name="Gharbi K."/>
            <person name="Hall N."/>
            <person name="Watson M."/>
            <person name="Adriaenssens E.M."/>
            <person name="Foster-Nyarko E."/>
            <person name="Jarju S."/>
            <person name="Secka A."/>
            <person name="Antonio M."/>
            <person name="Oren A."/>
            <person name="Chaudhuri R.R."/>
            <person name="La Ragione R."/>
            <person name="Hildebrand F."/>
            <person name="Pallen M.J."/>
        </authorList>
    </citation>
    <scope>NUCLEOTIDE SEQUENCE</scope>
    <source>
        <strain evidence="17">4920</strain>
    </source>
</reference>
<evidence type="ECO:0000256" key="6">
    <source>
        <dbReference type="ARBA" id="ARBA00022723"/>
    </source>
</evidence>
<dbReference type="PANTHER" id="PTHR30313:SF2">
    <property type="entry name" value="DNA PRIMASE"/>
    <property type="match status" value="1"/>
</dbReference>
<dbReference type="CDD" id="cd03364">
    <property type="entry name" value="TOPRIM_DnaG_primases"/>
    <property type="match status" value="1"/>
</dbReference>
<evidence type="ECO:0000313" key="17">
    <source>
        <dbReference type="EMBL" id="HIV03111.1"/>
    </source>
</evidence>
<dbReference type="InterPro" id="IPR030846">
    <property type="entry name" value="DnaG_bac"/>
</dbReference>
<evidence type="ECO:0000256" key="5">
    <source>
        <dbReference type="ARBA" id="ARBA00022705"/>
    </source>
</evidence>
<proteinExistence type="inferred from homology"/>
<evidence type="ECO:0000256" key="15">
    <source>
        <dbReference type="SAM" id="MobiDB-lite"/>
    </source>
</evidence>
<evidence type="ECO:0000256" key="2">
    <source>
        <dbReference type="ARBA" id="ARBA00022515"/>
    </source>
</evidence>
<dbReference type="HAMAP" id="MF_00974">
    <property type="entry name" value="DNA_primase_DnaG"/>
    <property type="match status" value="1"/>
</dbReference>
<dbReference type="GO" id="GO:0000428">
    <property type="term" value="C:DNA-directed RNA polymerase complex"/>
    <property type="evidence" value="ECO:0007669"/>
    <property type="project" value="UniProtKB-KW"/>
</dbReference>
<dbReference type="InterPro" id="IPR006171">
    <property type="entry name" value="TOPRIM_dom"/>
</dbReference>
<comment type="cofactor">
    <cofactor evidence="12 13 14">
        <name>Zn(2+)</name>
        <dbReference type="ChEBI" id="CHEBI:29105"/>
    </cofactor>
    <text evidence="12 13 14">Binds 1 zinc ion per monomer.</text>
</comment>
<evidence type="ECO:0000256" key="4">
    <source>
        <dbReference type="ARBA" id="ARBA00022695"/>
    </source>
</evidence>
<keyword evidence="3 12" id="KW-0808">Transferase</keyword>
<keyword evidence="7 12" id="KW-0863">Zinc-finger</keyword>
<keyword evidence="11 12" id="KW-0804">Transcription</keyword>
<sequence length="603" mass="66624">MLYSEELISEVIGANDIVDVIGMYTALKKSGRGFVGLCPFHSEKTPSFHVSPDKQLYHCFGCGEGGTVLTFVMKAENLDFVEGLKFLADRARIALPEPEANENADRLFKKKQRLISANTYAAKFFYHCLAASPEGAQARAYLKERAIAPKTAASFGLGFAPPGRNALINHLKPMGYSESELVDFGLATVRDNQFVDKFRNRVMFPIIDVRGNVIGFGGRVMDDSKPKYLNSPETAAFNKRLNLFALNFAKNKKSDTLILVEGYMDVISLHQVGINNAVATLGTALTEEQARLIARYARDVVLCYDTDEAGVKATMRAIEIFSKTDVRVKVLSLPGAKDPDEYIKSHGGGSEAFLQAVKGAVPATLFRINALKRQYDIDNSIDDKIRFITEAAQVLLSTNNMVEVDTYADLLAKNYDIKKESIYAEIRKLQGKRERQEKSRIVHRTANAGVTRSASPTEERRPAPVRGDVATPLEKAERSLLSLIFTSRSAAKYAEGELGAEYYSNAVHQKLAQLCYAAWDSGTAPDASQILLSFDETQAGYVTQVLMDRAVYEDDIQAAKDLLLTIRQESITKKISEETDPAVIQKLLELQAQLKEKRGGSPA</sequence>
<dbReference type="GO" id="GO:0003677">
    <property type="term" value="F:DNA binding"/>
    <property type="evidence" value="ECO:0007669"/>
    <property type="project" value="UniProtKB-KW"/>
</dbReference>
<dbReference type="GO" id="GO:0008270">
    <property type="term" value="F:zinc ion binding"/>
    <property type="evidence" value="ECO:0007669"/>
    <property type="project" value="UniProtKB-UniRule"/>
</dbReference>
<evidence type="ECO:0000313" key="18">
    <source>
        <dbReference type="Proteomes" id="UP000886743"/>
    </source>
</evidence>
<protein>
    <recommendedName>
        <fullName evidence="12 13">DNA primase</fullName>
        <ecNumber evidence="12">2.7.7.101</ecNumber>
    </recommendedName>
</protein>
<evidence type="ECO:0000256" key="8">
    <source>
        <dbReference type="ARBA" id="ARBA00022833"/>
    </source>
</evidence>
<evidence type="ECO:0000256" key="1">
    <source>
        <dbReference type="ARBA" id="ARBA00022478"/>
    </source>
</evidence>
<dbReference type="Pfam" id="PF10410">
    <property type="entry name" value="DnaB_bind"/>
    <property type="match status" value="1"/>
</dbReference>
<dbReference type="PANTHER" id="PTHR30313">
    <property type="entry name" value="DNA PRIMASE"/>
    <property type="match status" value="1"/>
</dbReference>
<comment type="similarity">
    <text evidence="12 13">Belongs to the DnaG primase family.</text>
</comment>
<comment type="caution">
    <text evidence="17">The sequence shown here is derived from an EMBL/GenBank/DDBJ whole genome shotgun (WGS) entry which is preliminary data.</text>
</comment>
<dbReference type="InterPro" id="IPR050219">
    <property type="entry name" value="DnaG_primase"/>
</dbReference>
<comment type="function">
    <text evidence="12 13">RNA polymerase that catalyzes the synthesis of short RNA molecules used as primers for DNA polymerase during DNA replication.</text>
</comment>
<dbReference type="PIRSF" id="PIRSF002811">
    <property type="entry name" value="DnaG"/>
    <property type="match status" value="1"/>
</dbReference>
<keyword evidence="10 12" id="KW-0238">DNA-binding</keyword>
<dbReference type="FunFam" id="3.90.980.10:FF:000001">
    <property type="entry name" value="DNA primase"/>
    <property type="match status" value="1"/>
</dbReference>
<dbReference type="InterPro" id="IPR013264">
    <property type="entry name" value="DNAG_N"/>
</dbReference>
<dbReference type="SMART" id="SM00400">
    <property type="entry name" value="ZnF_CHCC"/>
    <property type="match status" value="1"/>
</dbReference>
<evidence type="ECO:0000256" key="3">
    <source>
        <dbReference type="ARBA" id="ARBA00022679"/>
    </source>
</evidence>
<feature type="domain" description="Toprim" evidence="16">
    <location>
        <begin position="255"/>
        <end position="336"/>
    </location>
</feature>
<dbReference type="Gene3D" id="3.40.1360.10">
    <property type="match status" value="1"/>
</dbReference>
<dbReference type="SUPFAM" id="SSF57783">
    <property type="entry name" value="Zinc beta-ribbon"/>
    <property type="match status" value="1"/>
</dbReference>
<dbReference type="EC" id="2.7.7.101" evidence="12"/>
<dbReference type="PROSITE" id="PS50880">
    <property type="entry name" value="TOPRIM"/>
    <property type="match status" value="1"/>
</dbReference>
<evidence type="ECO:0000256" key="14">
    <source>
        <dbReference type="PIRSR" id="PIRSR002811-1"/>
    </source>
</evidence>
<dbReference type="FunFam" id="3.40.1360.10:FF:000002">
    <property type="entry name" value="DNA primase"/>
    <property type="match status" value="1"/>
</dbReference>
<evidence type="ECO:0000256" key="12">
    <source>
        <dbReference type="HAMAP-Rule" id="MF_00974"/>
    </source>
</evidence>
<organism evidence="17 18">
    <name type="scientific">Candidatus Aphodoplasma excrementigallinarum</name>
    <dbReference type="NCBI Taxonomy" id="2840673"/>
    <lineage>
        <taxon>Bacteria</taxon>
        <taxon>Bacillati</taxon>
        <taxon>Bacillota</taxon>
        <taxon>Clostridia</taxon>
        <taxon>Eubacteriales</taxon>
        <taxon>Candidatus Aphodoplasma</taxon>
    </lineage>
</organism>
<accession>A0A9D1NHS6</accession>
<evidence type="ECO:0000256" key="10">
    <source>
        <dbReference type="ARBA" id="ARBA00023125"/>
    </source>
</evidence>
<dbReference type="GO" id="GO:0005737">
    <property type="term" value="C:cytoplasm"/>
    <property type="evidence" value="ECO:0007669"/>
    <property type="project" value="TreeGrafter"/>
</dbReference>
<name>A0A9D1NHS6_9FIRM</name>
<dbReference type="Gene3D" id="1.10.860.10">
    <property type="entry name" value="DNAb Helicase, Chain A"/>
    <property type="match status" value="1"/>
</dbReference>
<dbReference type="InterPro" id="IPR016136">
    <property type="entry name" value="DNA_helicase_N/primase_C"/>
</dbReference>
<keyword evidence="9" id="KW-0460">Magnesium</keyword>
<keyword evidence="6 12" id="KW-0479">Metal-binding</keyword>
<evidence type="ECO:0000259" key="16">
    <source>
        <dbReference type="PROSITE" id="PS50880"/>
    </source>
</evidence>
<dbReference type="InterPro" id="IPR002694">
    <property type="entry name" value="Znf_CHC2"/>
</dbReference>
<dbReference type="Gene3D" id="3.90.980.10">
    <property type="entry name" value="DNA primase, catalytic core, N-terminal domain"/>
    <property type="match status" value="1"/>
</dbReference>
<gene>
    <name evidence="12" type="primary">dnaG</name>
    <name evidence="17" type="ORF">IAC74_06010</name>
</gene>
<dbReference type="GO" id="GO:0003899">
    <property type="term" value="F:DNA-directed RNA polymerase activity"/>
    <property type="evidence" value="ECO:0007669"/>
    <property type="project" value="UniProtKB-UniRule"/>
</dbReference>
<evidence type="ECO:0000256" key="13">
    <source>
        <dbReference type="PIRNR" id="PIRNR002811"/>
    </source>
</evidence>
<dbReference type="InterPro" id="IPR019475">
    <property type="entry name" value="DNA_primase_DnaB-bd"/>
</dbReference>
<dbReference type="GO" id="GO:0006269">
    <property type="term" value="P:DNA replication, synthesis of primer"/>
    <property type="evidence" value="ECO:0007669"/>
    <property type="project" value="UniProtKB-UniRule"/>
</dbReference>
<dbReference type="Gene3D" id="3.90.580.10">
    <property type="entry name" value="Zinc finger, CHC2-type domain"/>
    <property type="match status" value="1"/>
</dbReference>
<keyword evidence="1 12" id="KW-0240">DNA-directed RNA polymerase</keyword>
<keyword evidence="2 12" id="KW-0639">Primosome</keyword>
<keyword evidence="8 12" id="KW-0862">Zinc</keyword>